<evidence type="ECO:0000313" key="2">
    <source>
        <dbReference type="RefSeq" id="XP_060667434.1"/>
    </source>
</evidence>
<protein>
    <submittedName>
        <fullName evidence="2">Uncharacterized protein LOC107425925</fullName>
    </submittedName>
</protein>
<dbReference type="RefSeq" id="XP_060667434.1">
    <property type="nucleotide sequence ID" value="XM_060811451.1"/>
</dbReference>
<name>A0ABM3ZSI4_ZIZJJ</name>
<dbReference type="PANTHER" id="PTHR36773">
    <property type="entry name" value="EXPRESSED PROTEIN"/>
    <property type="match status" value="1"/>
</dbReference>
<dbReference type="Proteomes" id="UP001652623">
    <property type="component" value="Chromosome 9"/>
</dbReference>
<dbReference type="PANTHER" id="PTHR36773:SF1">
    <property type="entry name" value="EXPRESSED PROTEIN"/>
    <property type="match status" value="1"/>
</dbReference>
<proteinExistence type="predicted"/>
<dbReference type="GeneID" id="107425925"/>
<reference evidence="2" key="1">
    <citation type="submission" date="2025-08" db="UniProtKB">
        <authorList>
            <consortium name="RefSeq"/>
        </authorList>
    </citation>
    <scope>IDENTIFICATION</scope>
    <source>
        <tissue evidence="2">Seedling</tissue>
    </source>
</reference>
<gene>
    <name evidence="2" type="primary">LOC107425925</name>
</gene>
<accession>A0ABM3ZSI4</accession>
<organism evidence="1 2">
    <name type="scientific">Ziziphus jujuba</name>
    <name type="common">Chinese jujube</name>
    <name type="synonym">Ziziphus sativa</name>
    <dbReference type="NCBI Taxonomy" id="326968"/>
    <lineage>
        <taxon>Eukaryota</taxon>
        <taxon>Viridiplantae</taxon>
        <taxon>Streptophyta</taxon>
        <taxon>Embryophyta</taxon>
        <taxon>Tracheophyta</taxon>
        <taxon>Spermatophyta</taxon>
        <taxon>Magnoliopsida</taxon>
        <taxon>eudicotyledons</taxon>
        <taxon>Gunneridae</taxon>
        <taxon>Pentapetalae</taxon>
        <taxon>rosids</taxon>
        <taxon>fabids</taxon>
        <taxon>Rosales</taxon>
        <taxon>Rhamnaceae</taxon>
        <taxon>Paliureae</taxon>
        <taxon>Ziziphus</taxon>
    </lineage>
</organism>
<keyword evidence="1" id="KW-1185">Reference proteome</keyword>
<sequence length="215" mass="23518">MEPPPSTPHNTEEYSASSTIIAFDPPIPLLRGPVPADRSDNPLAGPYVLSFRNSKAWANAYRACESKIIEQCEAGARIGCTISASSKCKPPWWRALCGFRVSDLKEREQCEEREMEGCLVTAKEKCIGFARDKCLKSLRDGRIAASRKGLNAKQLEKLVCWATMVDRSIWVDLIGIDQLGSLSSTNYRACELIGSNADIDCILGCGNSGNEASKL</sequence>
<evidence type="ECO:0000313" key="1">
    <source>
        <dbReference type="Proteomes" id="UP001652623"/>
    </source>
</evidence>